<evidence type="ECO:0000256" key="3">
    <source>
        <dbReference type="SAM" id="MobiDB-lite"/>
    </source>
</evidence>
<dbReference type="AlphaFoldDB" id="A0A7Y9RSJ5"/>
<feature type="domain" description="Luciferase-like" evidence="4">
    <location>
        <begin position="37"/>
        <end position="321"/>
    </location>
</feature>
<evidence type="ECO:0000259" key="4">
    <source>
        <dbReference type="Pfam" id="PF00296"/>
    </source>
</evidence>
<feature type="region of interest" description="Disordered" evidence="3">
    <location>
        <begin position="1"/>
        <end position="21"/>
    </location>
</feature>
<gene>
    <name evidence="5" type="ORF">BJ989_000177</name>
</gene>
<name>A0A7Y9RSJ5_9ACTN</name>
<keyword evidence="1" id="KW-0560">Oxidoreductase</keyword>
<dbReference type="RefSeq" id="WP_179516615.1">
    <property type="nucleotide sequence ID" value="NZ_JACCAC010000001.1"/>
</dbReference>
<dbReference type="InterPro" id="IPR036661">
    <property type="entry name" value="Luciferase-like_sf"/>
</dbReference>
<evidence type="ECO:0000256" key="2">
    <source>
        <dbReference type="ARBA" id="ARBA00023033"/>
    </source>
</evidence>
<dbReference type="InterPro" id="IPR022290">
    <property type="entry name" value="LLM_Atu2307-like"/>
</dbReference>
<dbReference type="InterPro" id="IPR011251">
    <property type="entry name" value="Luciferase-like_dom"/>
</dbReference>
<dbReference type="PANTHER" id="PTHR30137">
    <property type="entry name" value="LUCIFERASE-LIKE MONOOXYGENASE"/>
    <property type="match status" value="1"/>
</dbReference>
<dbReference type="GO" id="GO:0016705">
    <property type="term" value="F:oxidoreductase activity, acting on paired donors, with incorporation or reduction of molecular oxygen"/>
    <property type="evidence" value="ECO:0007669"/>
    <property type="project" value="InterPro"/>
</dbReference>
<dbReference type="SUPFAM" id="SSF51679">
    <property type="entry name" value="Bacterial luciferase-like"/>
    <property type="match status" value="1"/>
</dbReference>
<evidence type="ECO:0000256" key="1">
    <source>
        <dbReference type="ARBA" id="ARBA00023002"/>
    </source>
</evidence>
<sequence>MSEHRPPTRSGRAPAAAPRDVELGLDTFGDVTVDTDGRPQSAAQTLREVVEQGVVADEVGIHVFNVGEHHRDDYAVSAPDVVLATLAGRTRRIRLGTGVTVLSSDDPVRVHQRFATLDALSGGRAEITVGRGSFTESFPLFGHDLADYEVLFEEKLDLLAAIRRGGRTRWQGTHRAPLDAEVHPRVEDGPLPVWVGVGGSPESVVRTARHGLPMVLAIIGGQPARFAPYADLYRRALDELGQPQLPIGVHAPGFVARTDEEAKERMFPHFKANRDRIGRERGWGPTTRAQFEGEVAHGAVFAGSPETVARKIADTVRTLGLSRFDLKYSNGPLPHAHLLECIELYGREVAPRVRELLAEEAVPA</sequence>
<dbReference type="Gene3D" id="3.20.20.30">
    <property type="entry name" value="Luciferase-like domain"/>
    <property type="match status" value="1"/>
</dbReference>
<dbReference type="NCBIfam" id="TIGR03858">
    <property type="entry name" value="LLM_2I7G"/>
    <property type="match status" value="1"/>
</dbReference>
<dbReference type="EMBL" id="JACCAC010000001">
    <property type="protein sequence ID" value="NYG53873.1"/>
    <property type="molecule type" value="Genomic_DNA"/>
</dbReference>
<dbReference type="Pfam" id="PF00296">
    <property type="entry name" value="Bac_luciferase"/>
    <property type="match status" value="1"/>
</dbReference>
<dbReference type="PANTHER" id="PTHR30137:SF8">
    <property type="entry name" value="BLR5498 PROTEIN"/>
    <property type="match status" value="1"/>
</dbReference>
<comment type="caution">
    <text evidence="5">The sequence shown here is derived from an EMBL/GenBank/DDBJ whole genome shotgun (WGS) entry which is preliminary data.</text>
</comment>
<reference evidence="5 6" key="1">
    <citation type="submission" date="2020-07" db="EMBL/GenBank/DDBJ databases">
        <title>Sequencing the genomes of 1000 actinobacteria strains.</title>
        <authorList>
            <person name="Klenk H.-P."/>
        </authorList>
    </citation>
    <scope>NUCLEOTIDE SEQUENCE [LARGE SCALE GENOMIC DNA]</scope>
    <source>
        <strain evidence="5 6">DSM 24552</strain>
    </source>
</reference>
<organism evidence="5 6">
    <name type="scientific">Nocardioides perillae</name>
    <dbReference type="NCBI Taxonomy" id="1119534"/>
    <lineage>
        <taxon>Bacteria</taxon>
        <taxon>Bacillati</taxon>
        <taxon>Actinomycetota</taxon>
        <taxon>Actinomycetes</taxon>
        <taxon>Propionibacteriales</taxon>
        <taxon>Nocardioidaceae</taxon>
        <taxon>Nocardioides</taxon>
    </lineage>
</organism>
<dbReference type="GO" id="GO:0005829">
    <property type="term" value="C:cytosol"/>
    <property type="evidence" value="ECO:0007669"/>
    <property type="project" value="TreeGrafter"/>
</dbReference>
<accession>A0A7Y9RSJ5</accession>
<keyword evidence="2" id="KW-0503">Monooxygenase</keyword>
<dbReference type="Proteomes" id="UP000544110">
    <property type="component" value="Unassembled WGS sequence"/>
</dbReference>
<evidence type="ECO:0000313" key="5">
    <source>
        <dbReference type="EMBL" id="NYG53873.1"/>
    </source>
</evidence>
<dbReference type="GO" id="GO:0004497">
    <property type="term" value="F:monooxygenase activity"/>
    <property type="evidence" value="ECO:0007669"/>
    <property type="project" value="UniProtKB-KW"/>
</dbReference>
<proteinExistence type="predicted"/>
<keyword evidence="6" id="KW-1185">Reference proteome</keyword>
<protein>
    <submittedName>
        <fullName evidence="5">Putative LLM family oxidoreductase</fullName>
    </submittedName>
</protein>
<evidence type="ECO:0000313" key="6">
    <source>
        <dbReference type="Proteomes" id="UP000544110"/>
    </source>
</evidence>
<dbReference type="InterPro" id="IPR050766">
    <property type="entry name" value="Bact_Lucif_Oxidored"/>
</dbReference>